<accession>A0A1L9VMU6</accession>
<reference evidence="3" key="1">
    <citation type="journal article" date="2017" name="Genome Biol.">
        <title>Comparative genomics reveals high biological diversity and specific adaptations in the industrially and medically important fungal genus Aspergillus.</title>
        <authorList>
            <person name="de Vries R.P."/>
            <person name="Riley R."/>
            <person name="Wiebenga A."/>
            <person name="Aguilar-Osorio G."/>
            <person name="Amillis S."/>
            <person name="Uchima C.A."/>
            <person name="Anderluh G."/>
            <person name="Asadollahi M."/>
            <person name="Askin M."/>
            <person name="Barry K."/>
            <person name="Battaglia E."/>
            <person name="Bayram O."/>
            <person name="Benocci T."/>
            <person name="Braus-Stromeyer S.A."/>
            <person name="Caldana C."/>
            <person name="Canovas D."/>
            <person name="Cerqueira G.C."/>
            <person name="Chen F."/>
            <person name="Chen W."/>
            <person name="Choi C."/>
            <person name="Clum A."/>
            <person name="Dos Santos R.A."/>
            <person name="Damasio A.R."/>
            <person name="Diallinas G."/>
            <person name="Emri T."/>
            <person name="Fekete E."/>
            <person name="Flipphi M."/>
            <person name="Freyberg S."/>
            <person name="Gallo A."/>
            <person name="Gournas C."/>
            <person name="Habgood R."/>
            <person name="Hainaut M."/>
            <person name="Harispe M.L."/>
            <person name="Henrissat B."/>
            <person name="Hilden K.S."/>
            <person name="Hope R."/>
            <person name="Hossain A."/>
            <person name="Karabika E."/>
            <person name="Karaffa L."/>
            <person name="Karanyi Z."/>
            <person name="Krasevec N."/>
            <person name="Kuo A."/>
            <person name="Kusch H."/>
            <person name="LaButti K."/>
            <person name="Lagendijk E.L."/>
            <person name="Lapidus A."/>
            <person name="Levasseur A."/>
            <person name="Lindquist E."/>
            <person name="Lipzen A."/>
            <person name="Logrieco A.F."/>
            <person name="MacCabe A."/>
            <person name="Maekelae M.R."/>
            <person name="Malavazi I."/>
            <person name="Melin P."/>
            <person name="Meyer V."/>
            <person name="Mielnichuk N."/>
            <person name="Miskei M."/>
            <person name="Molnar A.P."/>
            <person name="Mule G."/>
            <person name="Ngan C.Y."/>
            <person name="Orejas M."/>
            <person name="Orosz E."/>
            <person name="Ouedraogo J.P."/>
            <person name="Overkamp K.M."/>
            <person name="Park H.-S."/>
            <person name="Perrone G."/>
            <person name="Piumi F."/>
            <person name="Punt P.J."/>
            <person name="Ram A.F."/>
            <person name="Ramon A."/>
            <person name="Rauscher S."/>
            <person name="Record E."/>
            <person name="Riano-Pachon D.M."/>
            <person name="Robert V."/>
            <person name="Roehrig J."/>
            <person name="Ruller R."/>
            <person name="Salamov A."/>
            <person name="Salih N.S."/>
            <person name="Samson R.A."/>
            <person name="Sandor E."/>
            <person name="Sanguinetti M."/>
            <person name="Schuetze T."/>
            <person name="Sepcic K."/>
            <person name="Shelest E."/>
            <person name="Sherlock G."/>
            <person name="Sophianopoulou V."/>
            <person name="Squina F.M."/>
            <person name="Sun H."/>
            <person name="Susca A."/>
            <person name="Todd R.B."/>
            <person name="Tsang A."/>
            <person name="Unkles S.E."/>
            <person name="van de Wiele N."/>
            <person name="van Rossen-Uffink D."/>
            <person name="Oliveira J.V."/>
            <person name="Vesth T.C."/>
            <person name="Visser J."/>
            <person name="Yu J.-H."/>
            <person name="Zhou M."/>
            <person name="Andersen M.R."/>
            <person name="Archer D.B."/>
            <person name="Baker S.E."/>
            <person name="Benoit I."/>
            <person name="Brakhage A.A."/>
            <person name="Braus G.H."/>
            <person name="Fischer R."/>
            <person name="Frisvad J.C."/>
            <person name="Goldman G.H."/>
            <person name="Houbraken J."/>
            <person name="Oakley B."/>
            <person name="Pocsi I."/>
            <person name="Scazzocchio C."/>
            <person name="Seiboth B."/>
            <person name="vanKuyk P.A."/>
            <person name="Wortman J."/>
            <person name="Dyer P.S."/>
            <person name="Grigoriev I.V."/>
        </authorList>
    </citation>
    <scope>NUCLEOTIDE SEQUENCE [LARGE SCALE GENOMIC DNA]</scope>
    <source>
        <strain evidence="3">CBS 516.65</strain>
    </source>
</reference>
<protein>
    <recommendedName>
        <fullName evidence="1">BTB domain-containing protein</fullName>
    </recommendedName>
</protein>
<dbReference type="OrthoDB" id="5275938at2759"/>
<keyword evidence="3" id="KW-1185">Reference proteome</keyword>
<sequence length="121" mass="13332">MAKDALPADNVPIEELDSNGDVILVVTGESPQSTRKLLVSSKALALASPVFAALFSRKFSEGIKIIKSIRPEITLNDDYSDAMRIMLGVFHFRELEKVDAQMLAEIAVLYDKYDCAKALMP</sequence>
<proteinExistence type="predicted"/>
<dbReference type="RefSeq" id="XP_022401902.1">
    <property type="nucleotide sequence ID" value="XM_022541781.1"/>
</dbReference>
<dbReference type="InterPro" id="IPR000210">
    <property type="entry name" value="BTB/POZ_dom"/>
</dbReference>
<dbReference type="CDD" id="cd18186">
    <property type="entry name" value="BTB_POZ_ZBTB_KLHL-like"/>
    <property type="match status" value="1"/>
</dbReference>
<dbReference type="GeneID" id="34458042"/>
<evidence type="ECO:0000313" key="2">
    <source>
        <dbReference type="EMBL" id="OJJ85204.1"/>
    </source>
</evidence>
<name>A0A1L9VMU6_ASPGL</name>
<dbReference type="PROSITE" id="PS50097">
    <property type="entry name" value="BTB"/>
    <property type="match status" value="1"/>
</dbReference>
<dbReference type="InterPro" id="IPR011333">
    <property type="entry name" value="SKP1/BTB/POZ_sf"/>
</dbReference>
<dbReference type="AlphaFoldDB" id="A0A1L9VMU6"/>
<evidence type="ECO:0000259" key="1">
    <source>
        <dbReference type="PROSITE" id="PS50097"/>
    </source>
</evidence>
<dbReference type="SUPFAM" id="SSF54695">
    <property type="entry name" value="POZ domain"/>
    <property type="match status" value="1"/>
</dbReference>
<dbReference type="STRING" id="1160497.A0A1L9VMU6"/>
<organism evidence="2 3">
    <name type="scientific">Aspergillus glaucus CBS 516.65</name>
    <dbReference type="NCBI Taxonomy" id="1160497"/>
    <lineage>
        <taxon>Eukaryota</taxon>
        <taxon>Fungi</taxon>
        <taxon>Dikarya</taxon>
        <taxon>Ascomycota</taxon>
        <taxon>Pezizomycotina</taxon>
        <taxon>Eurotiomycetes</taxon>
        <taxon>Eurotiomycetidae</taxon>
        <taxon>Eurotiales</taxon>
        <taxon>Aspergillaceae</taxon>
        <taxon>Aspergillus</taxon>
        <taxon>Aspergillus subgen. Aspergillus</taxon>
    </lineage>
</organism>
<evidence type="ECO:0000313" key="3">
    <source>
        <dbReference type="Proteomes" id="UP000184300"/>
    </source>
</evidence>
<dbReference type="Gene3D" id="3.30.710.10">
    <property type="entry name" value="Potassium Channel Kv1.1, Chain A"/>
    <property type="match status" value="1"/>
</dbReference>
<dbReference type="EMBL" id="KV878895">
    <property type="protein sequence ID" value="OJJ85204.1"/>
    <property type="molecule type" value="Genomic_DNA"/>
</dbReference>
<dbReference type="Pfam" id="PF00651">
    <property type="entry name" value="BTB"/>
    <property type="match status" value="1"/>
</dbReference>
<dbReference type="Proteomes" id="UP000184300">
    <property type="component" value="Unassembled WGS sequence"/>
</dbReference>
<feature type="domain" description="BTB" evidence="1">
    <location>
        <begin position="20"/>
        <end position="99"/>
    </location>
</feature>
<gene>
    <name evidence="2" type="ORF">ASPGLDRAFT_1429848</name>
</gene>
<dbReference type="VEuPathDB" id="FungiDB:ASPGLDRAFT_1429848"/>